<dbReference type="GO" id="GO:0006412">
    <property type="term" value="P:translation"/>
    <property type="evidence" value="ECO:0007669"/>
    <property type="project" value="InterPro"/>
</dbReference>
<dbReference type="GO" id="GO:0022626">
    <property type="term" value="C:cytosolic ribosome"/>
    <property type="evidence" value="ECO:0007669"/>
    <property type="project" value="UniProtKB-ARBA"/>
</dbReference>
<evidence type="ECO:0000256" key="1">
    <source>
        <dbReference type="ARBA" id="ARBA00010228"/>
    </source>
</evidence>
<sequence length="82" mass="8876">MQNVQKKIVDLYVPRKCAASNRIITAKDHASVQISVAHVDAEGRVTGETTTFALSGFTRTKGLSDSAINKICEEKGLLSDLK</sequence>
<evidence type="ECO:0000256" key="3">
    <source>
        <dbReference type="ARBA" id="ARBA00023274"/>
    </source>
</evidence>
<evidence type="ECO:0000313" key="5">
    <source>
        <dbReference type="EMBL" id="GJQ15744.1"/>
    </source>
</evidence>
<keyword evidence="3 4" id="KW-0687">Ribonucleoprotein</keyword>
<dbReference type="GO" id="GO:1990904">
    <property type="term" value="C:ribonucleoprotein complex"/>
    <property type="evidence" value="ECO:0007669"/>
    <property type="project" value="UniProtKB-KW"/>
</dbReference>
<dbReference type="OrthoDB" id="278325at2759"/>
<dbReference type="InterPro" id="IPR001931">
    <property type="entry name" value="Ribosomal_eS21"/>
</dbReference>
<comment type="caution">
    <text evidence="5">The sequence shown here is derived from an EMBL/GenBank/DDBJ whole genome shotgun (WGS) entry which is preliminary data.</text>
</comment>
<reference evidence="5" key="2">
    <citation type="submission" date="2022-01" db="EMBL/GenBank/DDBJ databases">
        <authorList>
            <person name="Hirooka S."/>
            <person name="Miyagishima S.Y."/>
        </authorList>
    </citation>
    <scope>NUCLEOTIDE SEQUENCE</scope>
    <source>
        <strain evidence="5">NBRC 102759</strain>
    </source>
</reference>
<evidence type="ECO:0000256" key="2">
    <source>
        <dbReference type="ARBA" id="ARBA00022980"/>
    </source>
</evidence>
<dbReference type="Gene3D" id="3.30.1230.20">
    <property type="match status" value="1"/>
</dbReference>
<proteinExistence type="inferred from homology"/>
<dbReference type="EMBL" id="BQMJ01000074">
    <property type="protein sequence ID" value="GJQ15744.1"/>
    <property type="molecule type" value="Genomic_DNA"/>
</dbReference>
<evidence type="ECO:0000256" key="4">
    <source>
        <dbReference type="PIRNR" id="PIRNR002148"/>
    </source>
</evidence>
<dbReference type="InterPro" id="IPR038579">
    <property type="entry name" value="Ribosomal_eS21_sf"/>
</dbReference>
<keyword evidence="2 4" id="KW-0689">Ribosomal protein</keyword>
<dbReference type="Pfam" id="PF01249">
    <property type="entry name" value="Ribosomal_S21e"/>
    <property type="match status" value="1"/>
</dbReference>
<gene>
    <name evidence="5" type="ORF">GpartN1_g7535.t1</name>
</gene>
<dbReference type="AlphaFoldDB" id="A0A9C7UTU0"/>
<dbReference type="FunFam" id="3.30.1230.20:FF:000001">
    <property type="entry name" value="40S ribosomal protein S21"/>
    <property type="match status" value="1"/>
</dbReference>
<dbReference type="Proteomes" id="UP001061958">
    <property type="component" value="Unassembled WGS sequence"/>
</dbReference>
<dbReference type="GO" id="GO:0003735">
    <property type="term" value="F:structural constituent of ribosome"/>
    <property type="evidence" value="ECO:0007669"/>
    <property type="project" value="InterPro"/>
</dbReference>
<accession>A0A9C7UTU0</accession>
<organism evidence="5 6">
    <name type="scientific">Galdieria partita</name>
    <dbReference type="NCBI Taxonomy" id="83374"/>
    <lineage>
        <taxon>Eukaryota</taxon>
        <taxon>Rhodophyta</taxon>
        <taxon>Bangiophyceae</taxon>
        <taxon>Galdieriales</taxon>
        <taxon>Galdieriaceae</taxon>
        <taxon>Galdieria</taxon>
    </lineage>
</organism>
<dbReference type="PANTHER" id="PTHR10442">
    <property type="entry name" value="40S RIBOSOMAL PROTEIN S21"/>
    <property type="match status" value="1"/>
</dbReference>
<comment type="similarity">
    <text evidence="1 4">Belongs to the eukaryotic ribosomal protein eS21 family.</text>
</comment>
<reference evidence="5" key="1">
    <citation type="journal article" date="2022" name="Proc. Natl. Acad. Sci. U.S.A.">
        <title>Life cycle and functional genomics of the unicellular red alga Galdieria for elucidating algal and plant evolution and industrial use.</title>
        <authorList>
            <person name="Hirooka S."/>
            <person name="Itabashi T."/>
            <person name="Ichinose T.M."/>
            <person name="Onuma R."/>
            <person name="Fujiwara T."/>
            <person name="Yamashita S."/>
            <person name="Jong L.W."/>
            <person name="Tomita R."/>
            <person name="Iwane A.H."/>
            <person name="Miyagishima S.Y."/>
        </authorList>
    </citation>
    <scope>NUCLEOTIDE SEQUENCE</scope>
    <source>
        <strain evidence="5">NBRC 102759</strain>
    </source>
</reference>
<protein>
    <recommendedName>
        <fullName evidence="4">40S ribosomal protein S21</fullName>
    </recommendedName>
</protein>
<evidence type="ECO:0000313" key="6">
    <source>
        <dbReference type="Proteomes" id="UP001061958"/>
    </source>
</evidence>
<dbReference type="PIRSF" id="PIRSF002148">
    <property type="entry name" value="Ribosomal_S21e"/>
    <property type="match status" value="1"/>
</dbReference>
<keyword evidence="6" id="KW-1185">Reference proteome</keyword>
<name>A0A9C7UTU0_9RHOD</name>